<sequence length="122" mass="13167">MGEAETSAAALDVEIGGLGGEVTLADLFPPSWVESRCDATSIGEFVDNSGFDVSDQESFESIPTHKWDRYVDTHSEFDDWQSMLSAAVERYVLERAGTTDSDHGVSGTETESVREESAGAQV</sequence>
<evidence type="ECO:0000313" key="2">
    <source>
        <dbReference type="EMBL" id="KAB1188251.1"/>
    </source>
</evidence>
<feature type="region of interest" description="Disordered" evidence="1">
    <location>
        <begin position="96"/>
        <end position="122"/>
    </location>
</feature>
<reference evidence="2" key="1">
    <citation type="submission" date="2019-09" db="EMBL/GenBank/DDBJ databases">
        <title>Genomic analysis of Haloferax sp. CBA1149.</title>
        <authorList>
            <person name="Roh S.W."/>
        </authorList>
    </citation>
    <scope>NUCLEOTIDE SEQUENCE</scope>
    <source>
        <strain evidence="2">CBA1149</strain>
    </source>
</reference>
<feature type="compositionally biased region" description="Basic and acidic residues" evidence="1">
    <location>
        <begin position="111"/>
        <end position="122"/>
    </location>
</feature>
<evidence type="ECO:0000256" key="1">
    <source>
        <dbReference type="SAM" id="MobiDB-lite"/>
    </source>
</evidence>
<dbReference type="EMBL" id="VZUS01000001">
    <property type="protein sequence ID" value="KAB1188251.1"/>
    <property type="molecule type" value="Genomic_DNA"/>
</dbReference>
<proteinExistence type="predicted"/>
<dbReference type="RefSeq" id="WP_151137659.1">
    <property type="nucleotide sequence ID" value="NZ_VZUS01000001.1"/>
</dbReference>
<accession>A0A643K1S8</accession>
<comment type="caution">
    <text evidence="2">The sequence shown here is derived from an EMBL/GenBank/DDBJ whole genome shotgun (WGS) entry which is preliminary data.</text>
</comment>
<protein>
    <submittedName>
        <fullName evidence="2">Uncharacterized protein</fullName>
    </submittedName>
</protein>
<gene>
    <name evidence="2" type="ORF">Hfx1149_09490</name>
</gene>
<organism evidence="2">
    <name type="scientific">Haloferax sp. CBA1149</name>
    <dbReference type="NCBI Taxonomy" id="2650753"/>
    <lineage>
        <taxon>Archaea</taxon>
        <taxon>Methanobacteriati</taxon>
        <taxon>Methanobacteriota</taxon>
        <taxon>Stenosarchaea group</taxon>
        <taxon>Halobacteria</taxon>
        <taxon>Halobacteriales</taxon>
        <taxon>Haloferacaceae</taxon>
        <taxon>Haloferax</taxon>
    </lineage>
</organism>
<dbReference type="AlphaFoldDB" id="A0A643K1S8"/>
<name>A0A643K1S8_9EURY</name>